<accession>A0A067PZV7</accession>
<evidence type="ECO:0000313" key="6">
    <source>
        <dbReference type="Proteomes" id="UP000027265"/>
    </source>
</evidence>
<evidence type="ECO:0000256" key="2">
    <source>
        <dbReference type="ARBA" id="ARBA00022771"/>
    </source>
</evidence>
<keyword evidence="1" id="KW-0479">Metal-binding</keyword>
<keyword evidence="2" id="KW-0863">Zinc-finger</keyword>
<keyword evidence="3" id="KW-0862">Zinc</keyword>
<dbReference type="Gene3D" id="6.10.140.2220">
    <property type="match status" value="1"/>
</dbReference>
<dbReference type="InParanoid" id="A0A067PZV7"/>
<dbReference type="STRING" id="933084.A0A067PZV7"/>
<sequence>TAVYCSKECQRRDWPWHKDNCKTIAAKLRSAGPRADSIFQRQLRHWVARFDISLTCAVVPALKLNEDFSNISKLAMYIIMQPRPHSNFGSRFTIKSCMVVGVRQFKILMEVHGPGSFDDGFEQHEKERKAMLARTNGETDFAMVGVLALNEGEHKLPIDVRFGLIFKPICIDRWLARAPQLVDPSIDWLADLKRQVERDSPNRGSGN</sequence>
<gene>
    <name evidence="5" type="ORF">JAAARDRAFT_32747</name>
</gene>
<feature type="non-terminal residue" evidence="5">
    <location>
        <position position="1"/>
    </location>
</feature>
<dbReference type="EMBL" id="KL197714">
    <property type="protein sequence ID" value="KDQ60353.1"/>
    <property type="molecule type" value="Genomic_DNA"/>
</dbReference>
<dbReference type="OrthoDB" id="432970at2759"/>
<dbReference type="Pfam" id="PF01753">
    <property type="entry name" value="zf-MYND"/>
    <property type="match status" value="1"/>
</dbReference>
<feature type="domain" description="MYND-type" evidence="4">
    <location>
        <begin position="2"/>
        <end position="21"/>
    </location>
</feature>
<dbReference type="Proteomes" id="UP000027265">
    <property type="component" value="Unassembled WGS sequence"/>
</dbReference>
<dbReference type="AlphaFoldDB" id="A0A067PZV7"/>
<evidence type="ECO:0000256" key="3">
    <source>
        <dbReference type="ARBA" id="ARBA00022833"/>
    </source>
</evidence>
<dbReference type="InterPro" id="IPR002893">
    <property type="entry name" value="Znf_MYND"/>
</dbReference>
<dbReference type="SUPFAM" id="SSF144232">
    <property type="entry name" value="HIT/MYND zinc finger-like"/>
    <property type="match status" value="1"/>
</dbReference>
<protein>
    <recommendedName>
        <fullName evidence="4">MYND-type domain-containing protein</fullName>
    </recommendedName>
</protein>
<dbReference type="HOGENOM" id="CLU_1102929_0_0_1"/>
<name>A0A067PZV7_9AGAM</name>
<reference evidence="6" key="1">
    <citation type="journal article" date="2014" name="Proc. Natl. Acad. Sci. U.S.A.">
        <title>Extensive sampling of basidiomycete genomes demonstrates inadequacy of the white-rot/brown-rot paradigm for wood decay fungi.</title>
        <authorList>
            <person name="Riley R."/>
            <person name="Salamov A.A."/>
            <person name="Brown D.W."/>
            <person name="Nagy L.G."/>
            <person name="Floudas D."/>
            <person name="Held B.W."/>
            <person name="Levasseur A."/>
            <person name="Lombard V."/>
            <person name="Morin E."/>
            <person name="Otillar R."/>
            <person name="Lindquist E.A."/>
            <person name="Sun H."/>
            <person name="LaButti K.M."/>
            <person name="Schmutz J."/>
            <person name="Jabbour D."/>
            <person name="Luo H."/>
            <person name="Baker S.E."/>
            <person name="Pisabarro A.G."/>
            <person name="Walton J.D."/>
            <person name="Blanchette R.A."/>
            <person name="Henrissat B."/>
            <person name="Martin F."/>
            <person name="Cullen D."/>
            <person name="Hibbett D.S."/>
            <person name="Grigoriev I.V."/>
        </authorList>
    </citation>
    <scope>NUCLEOTIDE SEQUENCE [LARGE SCALE GENOMIC DNA]</scope>
    <source>
        <strain evidence="6">MUCL 33604</strain>
    </source>
</reference>
<evidence type="ECO:0000313" key="5">
    <source>
        <dbReference type="EMBL" id="KDQ60353.1"/>
    </source>
</evidence>
<evidence type="ECO:0000256" key="1">
    <source>
        <dbReference type="ARBA" id="ARBA00022723"/>
    </source>
</evidence>
<evidence type="ECO:0000259" key="4">
    <source>
        <dbReference type="Pfam" id="PF01753"/>
    </source>
</evidence>
<organism evidence="5 6">
    <name type="scientific">Jaapia argillacea MUCL 33604</name>
    <dbReference type="NCBI Taxonomy" id="933084"/>
    <lineage>
        <taxon>Eukaryota</taxon>
        <taxon>Fungi</taxon>
        <taxon>Dikarya</taxon>
        <taxon>Basidiomycota</taxon>
        <taxon>Agaricomycotina</taxon>
        <taxon>Agaricomycetes</taxon>
        <taxon>Agaricomycetidae</taxon>
        <taxon>Jaapiales</taxon>
        <taxon>Jaapiaceae</taxon>
        <taxon>Jaapia</taxon>
    </lineage>
</organism>
<proteinExistence type="predicted"/>
<keyword evidence="6" id="KW-1185">Reference proteome</keyword>
<dbReference type="GO" id="GO:0008270">
    <property type="term" value="F:zinc ion binding"/>
    <property type="evidence" value="ECO:0007669"/>
    <property type="project" value="UniProtKB-KW"/>
</dbReference>